<name>A0AAD5MK03_PARTN</name>
<gene>
    <name evidence="2" type="ORF">KIN20_006312</name>
</gene>
<evidence type="ECO:0000313" key="2">
    <source>
        <dbReference type="EMBL" id="KAJ1350511.1"/>
    </source>
</evidence>
<keyword evidence="3" id="KW-1185">Reference proteome</keyword>
<dbReference type="AlphaFoldDB" id="A0AAD5MK03"/>
<protein>
    <submittedName>
        <fullName evidence="2">Uncharacterized protein</fullName>
    </submittedName>
</protein>
<comment type="caution">
    <text evidence="2">The sequence shown here is derived from an EMBL/GenBank/DDBJ whole genome shotgun (WGS) entry which is preliminary data.</text>
</comment>
<feature type="compositionally biased region" description="Basic and acidic residues" evidence="1">
    <location>
        <begin position="125"/>
        <end position="136"/>
    </location>
</feature>
<reference evidence="2" key="1">
    <citation type="submission" date="2021-06" db="EMBL/GenBank/DDBJ databases">
        <title>Parelaphostrongylus tenuis whole genome reference sequence.</title>
        <authorList>
            <person name="Garwood T.J."/>
            <person name="Larsen P.A."/>
            <person name="Fountain-Jones N.M."/>
            <person name="Garbe J.R."/>
            <person name="Macchietto M.G."/>
            <person name="Kania S.A."/>
            <person name="Gerhold R.W."/>
            <person name="Richards J.E."/>
            <person name="Wolf T.M."/>
        </authorList>
    </citation>
    <scope>NUCLEOTIDE SEQUENCE</scope>
    <source>
        <strain evidence="2">MNPRO001-30</strain>
        <tissue evidence="2">Meninges</tissue>
    </source>
</reference>
<evidence type="ECO:0000313" key="3">
    <source>
        <dbReference type="Proteomes" id="UP001196413"/>
    </source>
</evidence>
<proteinExistence type="predicted"/>
<dbReference type="EMBL" id="JAHQIW010000877">
    <property type="protein sequence ID" value="KAJ1350511.1"/>
    <property type="molecule type" value="Genomic_DNA"/>
</dbReference>
<evidence type="ECO:0000256" key="1">
    <source>
        <dbReference type="SAM" id="MobiDB-lite"/>
    </source>
</evidence>
<accession>A0AAD5MK03</accession>
<feature type="region of interest" description="Disordered" evidence="1">
    <location>
        <begin position="107"/>
        <end position="136"/>
    </location>
</feature>
<dbReference type="Proteomes" id="UP001196413">
    <property type="component" value="Unassembled WGS sequence"/>
</dbReference>
<organism evidence="2 3">
    <name type="scientific">Parelaphostrongylus tenuis</name>
    <name type="common">Meningeal worm</name>
    <dbReference type="NCBI Taxonomy" id="148309"/>
    <lineage>
        <taxon>Eukaryota</taxon>
        <taxon>Metazoa</taxon>
        <taxon>Ecdysozoa</taxon>
        <taxon>Nematoda</taxon>
        <taxon>Chromadorea</taxon>
        <taxon>Rhabditida</taxon>
        <taxon>Rhabditina</taxon>
        <taxon>Rhabditomorpha</taxon>
        <taxon>Strongyloidea</taxon>
        <taxon>Metastrongylidae</taxon>
        <taxon>Parelaphostrongylus</taxon>
    </lineage>
</organism>
<sequence>MGFANNHYVAKMSYECAGRVVAMLIARGAELPLQRSPTIDNERSMKRRSGSITEIKRRSAQQLFCEFSRKRRIRELDVRNIDLTDQSGTGRLRETDEEAMIEAIEEDWTLSNGDMADDFQGSDEQNSKIRKGADKN</sequence>